<dbReference type="InterPro" id="IPR024713">
    <property type="entry name" value="Fructosamine_deglycase_FrlB"/>
</dbReference>
<gene>
    <name evidence="1" type="ORF">GMD52_02300</name>
</gene>
<dbReference type="AlphaFoldDB" id="A0A6I3Q5T7"/>
<dbReference type="PROSITE" id="PS51464">
    <property type="entry name" value="SIS"/>
    <property type="match status" value="1"/>
</dbReference>
<dbReference type="Gene3D" id="1.10.10.2240">
    <property type="match status" value="1"/>
</dbReference>
<evidence type="ECO:0000313" key="2">
    <source>
        <dbReference type="Proteomes" id="UP000449193"/>
    </source>
</evidence>
<accession>A0A6I3Q5T7</accession>
<dbReference type="GO" id="GO:0006047">
    <property type="term" value="P:UDP-N-acetylglucosamine metabolic process"/>
    <property type="evidence" value="ECO:0007669"/>
    <property type="project" value="TreeGrafter"/>
</dbReference>
<comment type="caution">
    <text evidence="1">The sequence shown here is derived from an EMBL/GenBank/DDBJ whole genome shotgun (WGS) entry which is preliminary data.</text>
</comment>
<dbReference type="InterPro" id="IPR035488">
    <property type="entry name" value="FrlB_SIS"/>
</dbReference>
<dbReference type="GO" id="GO:0006002">
    <property type="term" value="P:fructose 6-phosphate metabolic process"/>
    <property type="evidence" value="ECO:0007669"/>
    <property type="project" value="TreeGrafter"/>
</dbReference>
<sequence>MNAEQIMKSILLDTKKDGIQQVFFVGCGGSLAGLYPAWYLLSREAKTLRAAYYNSSEFLQATPAACGPSSLVICCSLMDTPETVEACRRARALNAQVIALVGSDNSQMVQIAPYSICYRNFDARKRDTNASETKLAWALRLAFELLWQKEGYAAYPQAMEGFEMLNDIVLAGLRYSDRRAPIFAQKAENETMIYVMGSGANNGAMYASSICNLLECMWTDSIAVNTGEYFHGPFETTDQNLAVMLMVGTGRTRALDERALRFLNRYCDNLTVIDSKTFGIDRIAPSVREYFDPLVFMPVMDIYNTALARLRGHCEQDRRYMHKVAY</sequence>
<dbReference type="CDD" id="cd05710">
    <property type="entry name" value="SIS_1"/>
    <property type="match status" value="1"/>
</dbReference>
<dbReference type="PIRSF" id="PIRSF009290">
    <property type="entry name" value="FrlB"/>
    <property type="match status" value="1"/>
</dbReference>
<protein>
    <submittedName>
        <fullName evidence="1">Uncharacterized protein</fullName>
    </submittedName>
</protein>
<dbReference type="GO" id="GO:0097367">
    <property type="term" value="F:carbohydrate derivative binding"/>
    <property type="evidence" value="ECO:0007669"/>
    <property type="project" value="InterPro"/>
</dbReference>
<dbReference type="Gene3D" id="3.40.50.12570">
    <property type="match status" value="1"/>
</dbReference>
<dbReference type="PANTHER" id="PTHR10937">
    <property type="entry name" value="GLUCOSAMINE--FRUCTOSE-6-PHOSPHATE AMINOTRANSFERASE, ISOMERIZING"/>
    <property type="match status" value="1"/>
</dbReference>
<dbReference type="RefSeq" id="WP_123158902.1">
    <property type="nucleotide sequence ID" value="NZ_WMZL01000004.1"/>
</dbReference>
<dbReference type="PANTHER" id="PTHR10937:SF14">
    <property type="entry name" value="FRUCTOSELYSINE 6-PHOSPHATE DEGLYCASE"/>
    <property type="match status" value="1"/>
</dbReference>
<dbReference type="Gene3D" id="3.40.50.10490">
    <property type="entry name" value="Glucose-6-phosphate isomerase like protein, domain 1"/>
    <property type="match status" value="1"/>
</dbReference>
<proteinExistence type="predicted"/>
<organism evidence="1 2">
    <name type="scientific">Ruthenibacterium lactatiformans</name>
    <dbReference type="NCBI Taxonomy" id="1550024"/>
    <lineage>
        <taxon>Bacteria</taxon>
        <taxon>Bacillati</taxon>
        <taxon>Bacillota</taxon>
        <taxon>Clostridia</taxon>
        <taxon>Eubacteriales</taxon>
        <taxon>Oscillospiraceae</taxon>
        <taxon>Ruthenibacterium</taxon>
    </lineage>
</organism>
<dbReference type="SUPFAM" id="SSF53697">
    <property type="entry name" value="SIS domain"/>
    <property type="match status" value="1"/>
</dbReference>
<dbReference type="EMBL" id="WMZR01000002">
    <property type="protein sequence ID" value="MTS50373.1"/>
    <property type="molecule type" value="Genomic_DNA"/>
</dbReference>
<name>A0A6I3Q5T7_9FIRM</name>
<reference evidence="1 2" key="1">
    <citation type="journal article" date="2019" name="Nat. Med.">
        <title>A library of human gut bacterial isolates paired with longitudinal multiomics data enables mechanistic microbiome research.</title>
        <authorList>
            <person name="Poyet M."/>
            <person name="Groussin M."/>
            <person name="Gibbons S.M."/>
            <person name="Avila-Pacheco J."/>
            <person name="Jiang X."/>
            <person name="Kearney S.M."/>
            <person name="Perrotta A.R."/>
            <person name="Berdy B."/>
            <person name="Zhao S."/>
            <person name="Lieberman T.D."/>
            <person name="Swanson P.K."/>
            <person name="Smith M."/>
            <person name="Roesemann S."/>
            <person name="Alexander J.E."/>
            <person name="Rich S.A."/>
            <person name="Livny J."/>
            <person name="Vlamakis H."/>
            <person name="Clish C."/>
            <person name="Bullock K."/>
            <person name="Deik A."/>
            <person name="Scott J."/>
            <person name="Pierce K.A."/>
            <person name="Xavier R.J."/>
            <person name="Alm E.J."/>
        </authorList>
    </citation>
    <scope>NUCLEOTIDE SEQUENCE [LARGE SCALE GENOMIC DNA]</scope>
    <source>
        <strain evidence="1 2">BIOML-A7</strain>
    </source>
</reference>
<evidence type="ECO:0000313" key="1">
    <source>
        <dbReference type="EMBL" id="MTS50373.1"/>
    </source>
</evidence>
<dbReference type="InterPro" id="IPR001347">
    <property type="entry name" value="SIS_dom"/>
</dbReference>
<dbReference type="GO" id="GO:0006487">
    <property type="term" value="P:protein N-linked glycosylation"/>
    <property type="evidence" value="ECO:0007669"/>
    <property type="project" value="TreeGrafter"/>
</dbReference>
<dbReference type="Proteomes" id="UP000449193">
    <property type="component" value="Unassembled WGS sequence"/>
</dbReference>
<dbReference type="GO" id="GO:0004360">
    <property type="term" value="F:glutamine-fructose-6-phosphate transaminase (isomerizing) activity"/>
    <property type="evidence" value="ECO:0007669"/>
    <property type="project" value="TreeGrafter"/>
</dbReference>
<dbReference type="InterPro" id="IPR046348">
    <property type="entry name" value="SIS_dom_sf"/>
</dbReference>